<reference evidence="2" key="1">
    <citation type="journal article" date="2014" name="Environ. Microbiol.">
        <title>Comparative genomics of the marine bacterial genus Glaciecola reveals the high degree of genomic diversity and genomic characteristic for cold adaptation.</title>
        <authorList>
            <person name="Qin Q.L."/>
            <person name="Xie B.B."/>
            <person name="Yu Y."/>
            <person name="Shu Y.L."/>
            <person name="Rong J.C."/>
            <person name="Zhang Y.J."/>
            <person name="Zhao D.L."/>
            <person name="Chen X.L."/>
            <person name="Zhang X.Y."/>
            <person name="Chen B."/>
            <person name="Zhou B.C."/>
            <person name="Zhang Y.Z."/>
        </authorList>
    </citation>
    <scope>NUCLEOTIDE SEQUENCE [LARGE SCALE GENOMIC DNA]</scope>
    <source>
        <strain evidence="2">ACAM 615</strain>
    </source>
</reference>
<evidence type="ECO:0000313" key="1">
    <source>
        <dbReference type="EMBL" id="GAC28254.1"/>
    </source>
</evidence>
<name>K6Y646_9ALTE</name>
<dbReference type="EMBL" id="BAEQ01000023">
    <property type="protein sequence ID" value="GAC28254.1"/>
    <property type="molecule type" value="Genomic_DNA"/>
</dbReference>
<gene>
    <name evidence="1" type="ORF">GPAL_1381</name>
</gene>
<accession>K6Y646</accession>
<proteinExistence type="predicted"/>
<keyword evidence="2" id="KW-1185">Reference proteome</keyword>
<comment type="caution">
    <text evidence="1">The sequence shown here is derived from an EMBL/GenBank/DDBJ whole genome shotgun (WGS) entry which is preliminary data.</text>
</comment>
<dbReference type="AlphaFoldDB" id="K6Y646"/>
<protein>
    <submittedName>
        <fullName evidence="1">Uncharacterized protein</fullName>
    </submittedName>
</protein>
<evidence type="ECO:0000313" key="2">
    <source>
        <dbReference type="Proteomes" id="UP000006251"/>
    </source>
</evidence>
<dbReference type="Proteomes" id="UP000006251">
    <property type="component" value="Unassembled WGS sequence"/>
</dbReference>
<organism evidence="1 2">
    <name type="scientific">Brumicola pallidula DSM 14239 = ACAM 615</name>
    <dbReference type="NCBI Taxonomy" id="1121922"/>
    <lineage>
        <taxon>Bacteria</taxon>
        <taxon>Pseudomonadati</taxon>
        <taxon>Pseudomonadota</taxon>
        <taxon>Gammaproteobacteria</taxon>
        <taxon>Alteromonadales</taxon>
        <taxon>Alteromonadaceae</taxon>
        <taxon>Brumicola</taxon>
    </lineage>
</organism>
<sequence length="63" mass="7587">MNTQQLTQPLEGIDIDTRYTFAALIADGCAQLWIEKQFIHEQDFRDYLNFHYPFYICLYCKEC</sequence>